<name>F3KRK8_9BURK</name>
<accession>F3KRK8</accession>
<proteinExistence type="predicted"/>
<evidence type="ECO:0000313" key="1">
    <source>
        <dbReference type="EMBL" id="EGI77607.1"/>
    </source>
</evidence>
<dbReference type="Proteomes" id="UP000016368">
    <property type="component" value="Unassembled WGS sequence"/>
</dbReference>
<protein>
    <recommendedName>
        <fullName evidence="3">DUF3108 domain-containing protein</fullName>
    </recommendedName>
</protein>
<dbReference type="OrthoDB" id="5761531at2"/>
<sequence>MTLGSPAHAPEPRTVRVLARRLQSGLSAAWLPLLGGLALVLGLGSTPAWSNERVWQFRVLLDGDEVGSHSFRVTEDARRGEREVRSDAKFTVRVLFVEAYRYAHQAREVWQGDCLARIEARTDDDGDILSVQGERRAGGFSVDGPKGREQVADCVMSFAYWNPRMLKQSRLLNSQSGLWQEVRIEPRGEETLNVRGTPTRTRRYALRGEKLDIDLWYTDADDWVQLESRVTGGRTLRYQRL</sequence>
<dbReference type="Pfam" id="PF19630">
    <property type="entry name" value="DUF6134"/>
    <property type="match status" value="1"/>
</dbReference>
<evidence type="ECO:0008006" key="3">
    <source>
        <dbReference type="Google" id="ProtNLM"/>
    </source>
</evidence>
<dbReference type="RefSeq" id="WP_006297092.1">
    <property type="nucleotide sequence ID" value="NZ_AEGR01000044.1"/>
</dbReference>
<dbReference type="EMBL" id="AEGR01000044">
    <property type="protein sequence ID" value="EGI77607.1"/>
    <property type="molecule type" value="Genomic_DNA"/>
</dbReference>
<dbReference type="eggNOG" id="COG4731">
    <property type="taxonomic scope" value="Bacteria"/>
</dbReference>
<keyword evidence="2" id="KW-1185">Reference proteome</keyword>
<evidence type="ECO:0000313" key="2">
    <source>
        <dbReference type="Proteomes" id="UP000016368"/>
    </source>
</evidence>
<comment type="caution">
    <text evidence="1">The sequence shown here is derived from an EMBL/GenBank/DDBJ whole genome shotgun (WGS) entry which is preliminary data.</text>
</comment>
<dbReference type="InterPro" id="IPR045767">
    <property type="entry name" value="DUF6134"/>
</dbReference>
<gene>
    <name evidence="1" type="ORF">HGR_05434</name>
</gene>
<organism evidence="1 2">
    <name type="scientific">Hylemonella gracilis ATCC 19624</name>
    <dbReference type="NCBI Taxonomy" id="887062"/>
    <lineage>
        <taxon>Bacteria</taxon>
        <taxon>Pseudomonadati</taxon>
        <taxon>Pseudomonadota</taxon>
        <taxon>Betaproteobacteria</taxon>
        <taxon>Burkholderiales</taxon>
        <taxon>Comamonadaceae</taxon>
        <taxon>Hylemonella</taxon>
    </lineage>
</organism>
<dbReference type="AlphaFoldDB" id="F3KRK8"/>
<reference evidence="1 2" key="1">
    <citation type="journal article" date="2011" name="EMBO J.">
        <title>Structural diversity of bacterial flagellar motors.</title>
        <authorList>
            <person name="Chen S."/>
            <person name="Beeby M."/>
            <person name="Murphy G.E."/>
            <person name="Leadbetter J.R."/>
            <person name="Hendrixson D.R."/>
            <person name="Briegel A."/>
            <person name="Li Z."/>
            <person name="Shi J."/>
            <person name="Tocheva E.I."/>
            <person name="Muller A."/>
            <person name="Dobro M.J."/>
            <person name="Jensen G.J."/>
        </authorList>
    </citation>
    <scope>NUCLEOTIDE SEQUENCE [LARGE SCALE GENOMIC DNA]</scope>
    <source>
        <strain evidence="1 2">ATCC 19624</strain>
    </source>
</reference>
<dbReference type="STRING" id="887062.HGR_05434"/>